<dbReference type="PANTHER" id="PTHR43798">
    <property type="entry name" value="MONOACYLGLYCEROL LIPASE"/>
    <property type="match status" value="1"/>
</dbReference>
<evidence type="ECO:0000259" key="1">
    <source>
        <dbReference type="Pfam" id="PF00561"/>
    </source>
</evidence>
<dbReference type="SUPFAM" id="SSF53474">
    <property type="entry name" value="alpha/beta-Hydrolases"/>
    <property type="match status" value="1"/>
</dbReference>
<dbReference type="GO" id="GO:0016020">
    <property type="term" value="C:membrane"/>
    <property type="evidence" value="ECO:0007669"/>
    <property type="project" value="TreeGrafter"/>
</dbReference>
<dbReference type="PRINTS" id="PR00412">
    <property type="entry name" value="EPOXHYDRLASE"/>
</dbReference>
<dbReference type="InterPro" id="IPR050266">
    <property type="entry name" value="AB_hydrolase_sf"/>
</dbReference>
<evidence type="ECO:0000313" key="2">
    <source>
        <dbReference type="EMBL" id="HGG00155.1"/>
    </source>
</evidence>
<organism evidence="2">
    <name type="scientific">Planktothricoides sp. SpSt-374</name>
    <dbReference type="NCBI Taxonomy" id="2282167"/>
    <lineage>
        <taxon>Bacteria</taxon>
        <taxon>Bacillati</taxon>
        <taxon>Cyanobacteriota</taxon>
        <taxon>Cyanophyceae</taxon>
        <taxon>Oscillatoriophycideae</taxon>
        <taxon>Oscillatoriales</taxon>
        <taxon>Oscillatoriaceae</taxon>
        <taxon>Planktothricoides</taxon>
    </lineage>
</organism>
<sequence>MPLPVSNSRIKLSSGQIFWREVGSGPHIIFLHGSWTDSSDWLPVMDTLSHEYHCLAPDLLGFGESDQPETHYSISLEVECLAEYLKALSLQEVYLVARDLGAWVATSYALKHPEAVRGLVLLAPYGVEIKAGHNASKGKQGSWLAQNALLVRRLLLLLYPLAKLLGCHRTIDRLLLRLERLLSSGVARQILFDRRRAEIEAELLHDRFDWLKTQVLVLQGETDPPKVVALCSAYAQLSPQVEVRIVPGNSEDISATTESIALQIKEFVISH</sequence>
<reference evidence="2" key="1">
    <citation type="journal article" date="2020" name="mSystems">
        <title>Genome- and Community-Level Interaction Insights into Carbon Utilization and Element Cycling Functions of Hydrothermarchaeota in Hydrothermal Sediment.</title>
        <authorList>
            <person name="Zhou Z."/>
            <person name="Liu Y."/>
            <person name="Xu W."/>
            <person name="Pan J."/>
            <person name="Luo Z.H."/>
            <person name="Li M."/>
        </authorList>
    </citation>
    <scope>NUCLEOTIDE SEQUENCE [LARGE SCALE GENOMIC DNA]</scope>
    <source>
        <strain evidence="2">SpSt-374</strain>
    </source>
</reference>
<dbReference type="GO" id="GO:0016787">
    <property type="term" value="F:hydrolase activity"/>
    <property type="evidence" value="ECO:0007669"/>
    <property type="project" value="UniProtKB-KW"/>
</dbReference>
<dbReference type="AlphaFoldDB" id="A0A7C3VRE2"/>
<keyword evidence="2" id="KW-0378">Hydrolase</keyword>
<dbReference type="Pfam" id="PF00561">
    <property type="entry name" value="Abhydrolase_1"/>
    <property type="match status" value="1"/>
</dbReference>
<name>A0A7C3VRE2_9CYAN</name>
<dbReference type="Gene3D" id="3.40.50.1820">
    <property type="entry name" value="alpha/beta hydrolase"/>
    <property type="match status" value="1"/>
</dbReference>
<dbReference type="InterPro" id="IPR000639">
    <property type="entry name" value="Epox_hydrolase-like"/>
</dbReference>
<dbReference type="PRINTS" id="PR00111">
    <property type="entry name" value="ABHYDROLASE"/>
</dbReference>
<dbReference type="PANTHER" id="PTHR43798:SF33">
    <property type="entry name" value="HYDROLASE, PUTATIVE (AFU_ORTHOLOGUE AFUA_2G14860)-RELATED"/>
    <property type="match status" value="1"/>
</dbReference>
<protein>
    <submittedName>
        <fullName evidence="2">Alpha/beta hydrolase</fullName>
    </submittedName>
</protein>
<dbReference type="InterPro" id="IPR029058">
    <property type="entry name" value="AB_hydrolase_fold"/>
</dbReference>
<dbReference type="InterPro" id="IPR000073">
    <property type="entry name" value="AB_hydrolase_1"/>
</dbReference>
<feature type="domain" description="AB hydrolase-1" evidence="1">
    <location>
        <begin position="26"/>
        <end position="248"/>
    </location>
</feature>
<gene>
    <name evidence="2" type="ORF">ENR15_05710</name>
</gene>
<dbReference type="EMBL" id="DSPX01000054">
    <property type="protein sequence ID" value="HGG00155.1"/>
    <property type="molecule type" value="Genomic_DNA"/>
</dbReference>
<proteinExistence type="predicted"/>
<accession>A0A7C3VRE2</accession>
<comment type="caution">
    <text evidence="2">The sequence shown here is derived from an EMBL/GenBank/DDBJ whole genome shotgun (WGS) entry which is preliminary data.</text>
</comment>